<evidence type="ECO:0000313" key="5">
    <source>
        <dbReference type="Proteomes" id="UP001203104"/>
    </source>
</evidence>
<dbReference type="EMBL" id="VBRW01000004">
    <property type="protein sequence ID" value="MCI8283309.1"/>
    <property type="molecule type" value="Genomic_DNA"/>
</dbReference>
<dbReference type="InterPro" id="IPR023620">
    <property type="entry name" value="SmpB"/>
</dbReference>
<evidence type="ECO:0000256" key="2">
    <source>
        <dbReference type="ARBA" id="ARBA00022884"/>
    </source>
</evidence>
<keyword evidence="2 3" id="KW-0694">RNA-binding</keyword>
<protein>
    <recommendedName>
        <fullName evidence="3">SsrA-binding protein</fullName>
    </recommendedName>
    <alternativeName>
        <fullName evidence="3">Small protein B</fullName>
    </alternativeName>
</protein>
<comment type="caution">
    <text evidence="4">The sequence shown here is derived from an EMBL/GenBank/DDBJ whole genome shotgun (WGS) entry which is preliminary data.</text>
</comment>
<dbReference type="GO" id="GO:0005737">
    <property type="term" value="C:cytoplasm"/>
    <property type="evidence" value="ECO:0007669"/>
    <property type="project" value="UniProtKB-SubCell"/>
</dbReference>
<dbReference type="HAMAP" id="MF_00023">
    <property type="entry name" value="SmpB"/>
    <property type="match status" value="1"/>
</dbReference>
<evidence type="ECO:0000313" key="4">
    <source>
        <dbReference type="EMBL" id="MCI8283309.1"/>
    </source>
</evidence>
<dbReference type="InterPro" id="IPR020081">
    <property type="entry name" value="SsrA-bd_prot_CS"/>
</dbReference>
<dbReference type="NCBIfam" id="TIGR00086">
    <property type="entry name" value="smpB"/>
    <property type="match status" value="1"/>
</dbReference>
<dbReference type="Pfam" id="PF01668">
    <property type="entry name" value="SmpB"/>
    <property type="match status" value="1"/>
</dbReference>
<dbReference type="Proteomes" id="UP001203104">
    <property type="component" value="Unassembled WGS sequence"/>
</dbReference>
<evidence type="ECO:0000256" key="3">
    <source>
        <dbReference type="HAMAP-Rule" id="MF_00023"/>
    </source>
</evidence>
<keyword evidence="1 3" id="KW-0963">Cytoplasm</keyword>
<name>A0ABD4SXG9_MESHO</name>
<proteinExistence type="inferred from homology"/>
<dbReference type="GO" id="GO:0003723">
    <property type="term" value="F:RNA binding"/>
    <property type="evidence" value="ECO:0007669"/>
    <property type="project" value="UniProtKB-UniRule"/>
</dbReference>
<gene>
    <name evidence="3 4" type="primary">smpB</name>
    <name evidence="4" type="ORF">FEF30_01780</name>
</gene>
<dbReference type="PANTHER" id="PTHR30308">
    <property type="entry name" value="TMRNA-BINDING COMPONENT OF TRANS-TRANSLATION TAGGING COMPLEX"/>
    <property type="match status" value="1"/>
</dbReference>
<dbReference type="PANTHER" id="PTHR30308:SF2">
    <property type="entry name" value="SSRA-BINDING PROTEIN"/>
    <property type="match status" value="1"/>
</dbReference>
<dbReference type="SUPFAM" id="SSF74982">
    <property type="entry name" value="Small protein B (SmpB)"/>
    <property type="match status" value="1"/>
</dbReference>
<dbReference type="PROSITE" id="PS01317">
    <property type="entry name" value="SSRP"/>
    <property type="match status" value="1"/>
</dbReference>
<dbReference type="NCBIfam" id="NF003843">
    <property type="entry name" value="PRK05422.1"/>
    <property type="match status" value="1"/>
</dbReference>
<comment type="subcellular location">
    <subcellularLocation>
        <location evidence="3">Cytoplasm</location>
    </subcellularLocation>
    <text evidence="3">The tmRNA-SmpB complex associates with stalled 70S ribosomes.</text>
</comment>
<dbReference type="InterPro" id="IPR000037">
    <property type="entry name" value="SsrA-bd_prot"/>
</dbReference>
<organism evidence="4 5">
    <name type="scientific">Mesomycoplasma hyopneumoniae</name>
    <name type="common">Mycoplasma hyopneumoniae</name>
    <dbReference type="NCBI Taxonomy" id="2099"/>
    <lineage>
        <taxon>Bacteria</taxon>
        <taxon>Bacillati</taxon>
        <taxon>Mycoplasmatota</taxon>
        <taxon>Mycoplasmoidales</taxon>
        <taxon>Metamycoplasmataceae</taxon>
        <taxon>Mesomycoplasma</taxon>
    </lineage>
</organism>
<accession>A0ABD4SXG9</accession>
<dbReference type="RefSeq" id="WP_011290122.1">
    <property type="nucleotide sequence ID" value="NZ_CP098241.1"/>
</dbReference>
<dbReference type="CDD" id="cd09294">
    <property type="entry name" value="SmpB"/>
    <property type="match status" value="1"/>
</dbReference>
<comment type="function">
    <text evidence="3">Required for rescue of stalled ribosomes mediated by trans-translation. Binds to transfer-messenger RNA (tmRNA), required for stable association of tmRNA with ribosomes. tmRNA and SmpB together mimic tRNA shape, replacing the anticodon stem-loop with SmpB. tmRNA is encoded by the ssrA gene; the 2 termini fold to resemble tRNA(Ala) and it encodes a 'tag peptide', a short internal open reading frame. During trans-translation Ala-aminoacylated tmRNA acts like a tRNA, entering the A-site of stalled ribosomes, displacing the stalled mRNA. The ribosome then switches to translate the ORF on the tmRNA; the nascent peptide is terminated with the 'tag peptide' encoded by the tmRNA and targeted for degradation. The ribosome is freed to recommence translation, which seems to be the essential function of trans-translation.</text>
</comment>
<dbReference type="Gene3D" id="2.40.280.10">
    <property type="match status" value="1"/>
</dbReference>
<comment type="similarity">
    <text evidence="3">Belongs to the SmpB family.</text>
</comment>
<dbReference type="AlphaFoldDB" id="A0ABD4SXG9"/>
<sequence>MEILIKNKRANFDYEIIDKFTAGIVLFGWEVKSIQAKNISLVGAFCYFKGHELFLSNAKISEYKGSRGQTDRSRKLLMHKHELKKILKEKITRKLAIIPLFIGQKNRKIKLEIALAKGKTKLDKRNLIKERDQKREVAKFLKNYY</sequence>
<evidence type="ECO:0000256" key="1">
    <source>
        <dbReference type="ARBA" id="ARBA00022490"/>
    </source>
</evidence>
<dbReference type="GO" id="GO:0070929">
    <property type="term" value="P:trans-translation"/>
    <property type="evidence" value="ECO:0007669"/>
    <property type="project" value="UniProtKB-UniRule"/>
</dbReference>
<reference evidence="4 5" key="1">
    <citation type="submission" date="2019-05" db="EMBL/GenBank/DDBJ databases">
        <title>Genome sequencing and assembly of Mycoplasma hyopneumoniae strains UFV01 and UFV02.</title>
        <authorList>
            <person name="De Souza L.F."/>
            <person name="Gonzaga N.F."/>
            <person name="Santos M.R."/>
            <person name="Deeney A.S."/>
            <person name="Vidigal P.M.P."/>
            <person name="Moreira M.A.S."/>
            <person name="Fietto J.R.L."/>
            <person name="Bressan G.C."/>
            <person name="Rycroft A.N."/>
            <person name="Silva Junior A."/>
        </authorList>
    </citation>
    <scope>NUCLEOTIDE SEQUENCE [LARGE SCALE GENOMIC DNA]</scope>
    <source>
        <strain evidence="4 5">UFV01</strain>
    </source>
</reference>